<evidence type="ECO:0000313" key="2">
    <source>
        <dbReference type="EMBL" id="KAL3745399.1"/>
    </source>
</evidence>
<comment type="caution">
    <text evidence="2">The sequence shown here is derived from an EMBL/GenBank/DDBJ whole genome shotgun (WGS) entry which is preliminary data.</text>
</comment>
<accession>A0ABD3L0D1</accession>
<dbReference type="Proteomes" id="UP001634007">
    <property type="component" value="Unassembled WGS sequence"/>
</dbReference>
<feature type="transmembrane region" description="Helical" evidence="1">
    <location>
        <begin position="397"/>
        <end position="425"/>
    </location>
</feature>
<name>A0ABD3L0D1_EUCGL</name>
<proteinExistence type="predicted"/>
<keyword evidence="1" id="KW-0812">Transmembrane</keyword>
<dbReference type="AlphaFoldDB" id="A0ABD3L0D1"/>
<keyword evidence="3" id="KW-1185">Reference proteome</keyword>
<dbReference type="InterPro" id="IPR004158">
    <property type="entry name" value="DUF247_pln"/>
</dbReference>
<gene>
    <name evidence="2" type="ORF">ACJRO7_014498</name>
</gene>
<keyword evidence="1" id="KW-0472">Membrane</keyword>
<sequence length="436" mass="50886">MSQIVKEVAVTIKTKMDNLPAVSTECCIYRVPEKLRKANAEAYTPQVISIGPFHRGKKELQLMEEIKLRYLTGFLCRGKADLPACTRMISESEYHIRQCYHEKLTQSSCELVEIILVDAVFLVELFIRNRNWNHDPKHRDQNDEVFSKQWMSNAVFHDVLLLENQVPFFVLENLYNLTALSTTVTFFKLSYEYFKDILHGHELASTRVQMKHLVDYVRALQLPSFPRGVTSKNGKKFELTRSAKELQEAGVKFKCGEGTSSLLDVDFRDGTLVMRHVVVHEWTEAYFRNMIAYEQCHHDNKCISSYAILMDSLINTPEDINILISCGIVENQLGSLDNVAHLFNNMYKETMRESSEFLYTNQCQSLNTYSRTQWNRWKAAWYRWRVILHRDYFSNPWSGISVVVAVFLLVLTLFQTACSFLDIYAGDAWRLFRRRK</sequence>
<reference evidence="2 3" key="1">
    <citation type="submission" date="2024-11" db="EMBL/GenBank/DDBJ databases">
        <title>Chromosome-level genome assembly of Eucalyptus globulus Labill. provides insights into its genome evolution.</title>
        <authorList>
            <person name="Li X."/>
        </authorList>
    </citation>
    <scope>NUCLEOTIDE SEQUENCE [LARGE SCALE GENOMIC DNA]</scope>
    <source>
        <strain evidence="2">CL2024</strain>
        <tissue evidence="2">Fresh tender leaves</tissue>
    </source>
</reference>
<dbReference type="Pfam" id="PF03140">
    <property type="entry name" value="DUF247"/>
    <property type="match status" value="1"/>
</dbReference>
<dbReference type="PANTHER" id="PTHR31170">
    <property type="entry name" value="BNAC04G53230D PROTEIN"/>
    <property type="match status" value="1"/>
</dbReference>
<dbReference type="PANTHER" id="PTHR31170:SF20">
    <property type="entry name" value="DUF247 DOMAIN PROTEIN"/>
    <property type="match status" value="1"/>
</dbReference>
<dbReference type="EMBL" id="JBJKBG010000003">
    <property type="protein sequence ID" value="KAL3745399.1"/>
    <property type="molecule type" value="Genomic_DNA"/>
</dbReference>
<evidence type="ECO:0000313" key="3">
    <source>
        <dbReference type="Proteomes" id="UP001634007"/>
    </source>
</evidence>
<evidence type="ECO:0000256" key="1">
    <source>
        <dbReference type="SAM" id="Phobius"/>
    </source>
</evidence>
<organism evidence="2 3">
    <name type="scientific">Eucalyptus globulus</name>
    <name type="common">Tasmanian blue gum</name>
    <dbReference type="NCBI Taxonomy" id="34317"/>
    <lineage>
        <taxon>Eukaryota</taxon>
        <taxon>Viridiplantae</taxon>
        <taxon>Streptophyta</taxon>
        <taxon>Embryophyta</taxon>
        <taxon>Tracheophyta</taxon>
        <taxon>Spermatophyta</taxon>
        <taxon>Magnoliopsida</taxon>
        <taxon>eudicotyledons</taxon>
        <taxon>Gunneridae</taxon>
        <taxon>Pentapetalae</taxon>
        <taxon>rosids</taxon>
        <taxon>malvids</taxon>
        <taxon>Myrtales</taxon>
        <taxon>Myrtaceae</taxon>
        <taxon>Myrtoideae</taxon>
        <taxon>Eucalypteae</taxon>
        <taxon>Eucalyptus</taxon>
    </lineage>
</organism>
<keyword evidence="1" id="KW-1133">Transmembrane helix</keyword>
<protein>
    <submittedName>
        <fullName evidence="2">Uncharacterized protein</fullName>
    </submittedName>
</protein>